<organism evidence="13 14">
    <name type="scientific">Meganyctiphanes norvegica</name>
    <name type="common">Northern krill</name>
    <name type="synonym">Thysanopoda norvegica</name>
    <dbReference type="NCBI Taxonomy" id="48144"/>
    <lineage>
        <taxon>Eukaryota</taxon>
        <taxon>Metazoa</taxon>
        <taxon>Ecdysozoa</taxon>
        <taxon>Arthropoda</taxon>
        <taxon>Crustacea</taxon>
        <taxon>Multicrustacea</taxon>
        <taxon>Malacostraca</taxon>
        <taxon>Eumalacostraca</taxon>
        <taxon>Eucarida</taxon>
        <taxon>Euphausiacea</taxon>
        <taxon>Euphausiidae</taxon>
        <taxon>Meganyctiphanes</taxon>
    </lineage>
</organism>
<dbReference type="SUPFAM" id="SSF52058">
    <property type="entry name" value="L domain-like"/>
    <property type="match status" value="1"/>
</dbReference>
<sequence>CVCLPEDGRGDALTPGLLVDCSMALAPETIYQGFAAAPPLVPPPGAITRLVIMSSELTYMQEDSFANVSFSHIHIKYNHALASLTPDALRSSESSLRVLDLRNNNLTEVVLPLAAFKELQFLSLEANGLHEAAAVALMPSLLHLSLANNILHHMPSHALTGLPELQFLDLHSNRLQVVPPQIANLHNLRSLLLAGNPITTLHAGMLSGLNNLEVLDVSETLVSVPESGSLATPTSSPWLLNLRNTPLQKLPFKSFGTGILPAWVDLRNTEVSDLMEEDFRPLLENMEVLNIIHTDWGQPQIWASSDHLTNCNGK</sequence>
<evidence type="ECO:0000256" key="12">
    <source>
        <dbReference type="ARBA" id="ARBA00023303"/>
    </source>
</evidence>
<keyword evidence="4" id="KW-0433">Leucine-rich repeat</keyword>
<keyword evidence="8" id="KW-1133">Transmembrane helix</keyword>
<dbReference type="GO" id="GO:0034220">
    <property type="term" value="P:monoatomic ion transmembrane transport"/>
    <property type="evidence" value="ECO:0007669"/>
    <property type="project" value="UniProtKB-KW"/>
</dbReference>
<name>A0AAV2S7K6_MEGNR</name>
<evidence type="ECO:0000313" key="13">
    <source>
        <dbReference type="EMBL" id="CAL4171624.1"/>
    </source>
</evidence>
<evidence type="ECO:0000256" key="8">
    <source>
        <dbReference type="ARBA" id="ARBA00022989"/>
    </source>
</evidence>
<evidence type="ECO:0000256" key="9">
    <source>
        <dbReference type="ARBA" id="ARBA00023065"/>
    </source>
</evidence>
<evidence type="ECO:0000256" key="1">
    <source>
        <dbReference type="ARBA" id="ARBA00004162"/>
    </source>
</evidence>
<dbReference type="Proteomes" id="UP001497623">
    <property type="component" value="Unassembled WGS sequence"/>
</dbReference>
<dbReference type="EMBL" id="CAXKWB010051702">
    <property type="protein sequence ID" value="CAL4171624.1"/>
    <property type="molecule type" value="Genomic_DNA"/>
</dbReference>
<gene>
    <name evidence="13" type="ORF">MNOR_LOCUS34175</name>
</gene>
<keyword evidence="11" id="KW-1015">Disulfide bond</keyword>
<evidence type="ECO:0000256" key="5">
    <source>
        <dbReference type="ARBA" id="ARBA00022692"/>
    </source>
</evidence>
<dbReference type="Pfam" id="PF00560">
    <property type="entry name" value="LRR_1"/>
    <property type="match status" value="1"/>
</dbReference>
<comment type="subcellular location">
    <subcellularLocation>
        <location evidence="1">Cell membrane</location>
        <topology evidence="1">Single-pass membrane protein</topology>
    </subcellularLocation>
</comment>
<keyword evidence="3" id="KW-1003">Cell membrane</keyword>
<keyword evidence="14" id="KW-1185">Reference proteome</keyword>
<dbReference type="InterPro" id="IPR003591">
    <property type="entry name" value="Leu-rich_rpt_typical-subtyp"/>
</dbReference>
<evidence type="ECO:0000256" key="6">
    <source>
        <dbReference type="ARBA" id="ARBA00022729"/>
    </source>
</evidence>
<dbReference type="InterPro" id="IPR001611">
    <property type="entry name" value="Leu-rich_rpt"/>
</dbReference>
<dbReference type="SMART" id="SM00369">
    <property type="entry name" value="LRR_TYP"/>
    <property type="match status" value="4"/>
</dbReference>
<dbReference type="InterPro" id="IPR051432">
    <property type="entry name" value="KCNMA1_auxiliary"/>
</dbReference>
<protein>
    <submittedName>
        <fullName evidence="13">Uncharacterized protein</fullName>
    </submittedName>
</protein>
<keyword evidence="10" id="KW-0472">Membrane</keyword>
<evidence type="ECO:0000256" key="10">
    <source>
        <dbReference type="ARBA" id="ARBA00023136"/>
    </source>
</evidence>
<keyword evidence="9" id="KW-0406">Ion transport</keyword>
<dbReference type="InterPro" id="IPR032675">
    <property type="entry name" value="LRR_dom_sf"/>
</dbReference>
<accession>A0AAV2S7K6</accession>
<evidence type="ECO:0000256" key="3">
    <source>
        <dbReference type="ARBA" id="ARBA00022475"/>
    </source>
</evidence>
<comment type="caution">
    <text evidence="13">The sequence shown here is derived from an EMBL/GenBank/DDBJ whole genome shotgun (WGS) entry which is preliminary data.</text>
</comment>
<dbReference type="PANTHER" id="PTHR46473:SF10">
    <property type="entry name" value="LD45603P-RELATED"/>
    <property type="match status" value="1"/>
</dbReference>
<evidence type="ECO:0000256" key="11">
    <source>
        <dbReference type="ARBA" id="ARBA00023157"/>
    </source>
</evidence>
<feature type="non-terminal residue" evidence="13">
    <location>
        <position position="314"/>
    </location>
</feature>
<evidence type="ECO:0000313" key="14">
    <source>
        <dbReference type="Proteomes" id="UP001497623"/>
    </source>
</evidence>
<reference evidence="13 14" key="1">
    <citation type="submission" date="2024-05" db="EMBL/GenBank/DDBJ databases">
        <authorList>
            <person name="Wallberg A."/>
        </authorList>
    </citation>
    <scope>NUCLEOTIDE SEQUENCE [LARGE SCALE GENOMIC DNA]</scope>
</reference>
<evidence type="ECO:0000256" key="2">
    <source>
        <dbReference type="ARBA" id="ARBA00022448"/>
    </source>
</evidence>
<dbReference type="GO" id="GO:0005886">
    <property type="term" value="C:plasma membrane"/>
    <property type="evidence" value="ECO:0007669"/>
    <property type="project" value="UniProtKB-SubCell"/>
</dbReference>
<keyword evidence="5" id="KW-0812">Transmembrane</keyword>
<keyword evidence="2" id="KW-0813">Transport</keyword>
<evidence type="ECO:0000256" key="4">
    <source>
        <dbReference type="ARBA" id="ARBA00022614"/>
    </source>
</evidence>
<dbReference type="AlphaFoldDB" id="A0AAV2S7K6"/>
<dbReference type="PANTHER" id="PTHR46473">
    <property type="entry name" value="GH08155P"/>
    <property type="match status" value="1"/>
</dbReference>
<keyword evidence="12" id="KW-0407">Ion channel</keyword>
<dbReference type="Gene3D" id="3.80.10.10">
    <property type="entry name" value="Ribonuclease Inhibitor"/>
    <property type="match status" value="1"/>
</dbReference>
<keyword evidence="7" id="KW-0677">Repeat</keyword>
<feature type="non-terminal residue" evidence="13">
    <location>
        <position position="1"/>
    </location>
</feature>
<proteinExistence type="predicted"/>
<keyword evidence="6" id="KW-0732">Signal</keyword>
<evidence type="ECO:0000256" key="7">
    <source>
        <dbReference type="ARBA" id="ARBA00022737"/>
    </source>
</evidence>
<dbReference type="Pfam" id="PF13855">
    <property type="entry name" value="LRR_8"/>
    <property type="match status" value="1"/>
</dbReference>